<dbReference type="InterPro" id="IPR036388">
    <property type="entry name" value="WH-like_DNA-bd_sf"/>
</dbReference>
<keyword evidence="6" id="KW-1185">Reference proteome</keyword>
<dbReference type="InterPro" id="IPR000524">
    <property type="entry name" value="Tscrpt_reg_HTH_GntR"/>
</dbReference>
<dbReference type="InterPro" id="IPR036390">
    <property type="entry name" value="WH_DNA-bd_sf"/>
</dbReference>
<keyword evidence="3" id="KW-0804">Transcription</keyword>
<evidence type="ECO:0000259" key="4">
    <source>
        <dbReference type="PROSITE" id="PS50949"/>
    </source>
</evidence>
<dbReference type="PANTHER" id="PTHR38445:SF6">
    <property type="entry name" value="GNTR-FAMILY TRANSCRIPTIONAL REGULATOR"/>
    <property type="match status" value="1"/>
</dbReference>
<keyword evidence="2" id="KW-0238">DNA-binding</keyword>
<reference evidence="5 6" key="1">
    <citation type="submission" date="2024-09" db="EMBL/GenBank/DDBJ databases">
        <authorList>
            <person name="Sun Q."/>
            <person name="Mori K."/>
        </authorList>
    </citation>
    <scope>NUCLEOTIDE SEQUENCE [LARGE SCALE GENOMIC DNA]</scope>
    <source>
        <strain evidence="5 6">NCAIM B.02610</strain>
    </source>
</reference>
<evidence type="ECO:0000256" key="1">
    <source>
        <dbReference type="ARBA" id="ARBA00023015"/>
    </source>
</evidence>
<dbReference type="PANTHER" id="PTHR38445">
    <property type="entry name" value="HTH-TYPE TRANSCRIPTIONAL REPRESSOR YTRA"/>
    <property type="match status" value="1"/>
</dbReference>
<dbReference type="SMART" id="SM00345">
    <property type="entry name" value="HTH_GNTR"/>
    <property type="match status" value="1"/>
</dbReference>
<dbReference type="EMBL" id="JBHLUX010000008">
    <property type="protein sequence ID" value="MFC0469596.1"/>
    <property type="molecule type" value="Genomic_DNA"/>
</dbReference>
<dbReference type="Pfam" id="PF00392">
    <property type="entry name" value="GntR"/>
    <property type="match status" value="1"/>
</dbReference>
<name>A0ABV6K8G6_9BACI</name>
<feature type="domain" description="HTH gntR-type" evidence="4">
    <location>
        <begin position="9"/>
        <end position="77"/>
    </location>
</feature>
<dbReference type="PROSITE" id="PS50949">
    <property type="entry name" value="HTH_GNTR"/>
    <property type="match status" value="1"/>
</dbReference>
<organism evidence="5 6">
    <name type="scientific">Halalkalibacter kiskunsagensis</name>
    <dbReference type="NCBI Taxonomy" id="1548599"/>
    <lineage>
        <taxon>Bacteria</taxon>
        <taxon>Bacillati</taxon>
        <taxon>Bacillota</taxon>
        <taxon>Bacilli</taxon>
        <taxon>Bacillales</taxon>
        <taxon>Bacillaceae</taxon>
        <taxon>Halalkalibacter</taxon>
    </lineage>
</organism>
<dbReference type="CDD" id="cd07377">
    <property type="entry name" value="WHTH_GntR"/>
    <property type="match status" value="1"/>
</dbReference>
<dbReference type="Gene3D" id="1.10.10.10">
    <property type="entry name" value="Winged helix-like DNA-binding domain superfamily/Winged helix DNA-binding domain"/>
    <property type="match status" value="1"/>
</dbReference>
<sequence>MTDTFHSSQPIYSQLAERIKKQILRGELKPGDKLPSVREMGIQASVNPNTVQRTYRELEGMSIVETKRGQGTFVTENEEILAVMREQLKQVEISEFVKGMHEMGYGDAEIEAGLKSYLKSGREVQVDD</sequence>
<proteinExistence type="predicted"/>
<evidence type="ECO:0000313" key="6">
    <source>
        <dbReference type="Proteomes" id="UP001589838"/>
    </source>
</evidence>
<protein>
    <submittedName>
        <fullName evidence="5">GntR family transcriptional regulator</fullName>
    </submittedName>
</protein>
<evidence type="ECO:0000313" key="5">
    <source>
        <dbReference type="EMBL" id="MFC0469596.1"/>
    </source>
</evidence>
<comment type="caution">
    <text evidence="5">The sequence shown here is derived from an EMBL/GenBank/DDBJ whole genome shotgun (WGS) entry which is preliminary data.</text>
</comment>
<dbReference type="SUPFAM" id="SSF46785">
    <property type="entry name" value="Winged helix' DNA-binding domain"/>
    <property type="match status" value="1"/>
</dbReference>
<evidence type="ECO:0000256" key="2">
    <source>
        <dbReference type="ARBA" id="ARBA00023125"/>
    </source>
</evidence>
<evidence type="ECO:0000256" key="3">
    <source>
        <dbReference type="ARBA" id="ARBA00023163"/>
    </source>
</evidence>
<keyword evidence="1" id="KW-0805">Transcription regulation</keyword>
<dbReference type="RefSeq" id="WP_335962274.1">
    <property type="nucleotide sequence ID" value="NZ_JAXBLX010000026.1"/>
</dbReference>
<dbReference type="Proteomes" id="UP001589838">
    <property type="component" value="Unassembled WGS sequence"/>
</dbReference>
<accession>A0ABV6K8G6</accession>
<gene>
    <name evidence="5" type="ORF">ACFFHM_03400</name>
</gene>